<dbReference type="Proteomes" id="UP001139150">
    <property type="component" value="Unassembled WGS sequence"/>
</dbReference>
<comment type="caution">
    <text evidence="2">The sequence shown here is derived from an EMBL/GenBank/DDBJ whole genome shotgun (WGS) entry which is preliminary data.</text>
</comment>
<dbReference type="AlphaFoldDB" id="A0A9X2CTH7"/>
<reference evidence="2" key="1">
    <citation type="submission" date="2022-02" db="EMBL/GenBank/DDBJ databases">
        <title>Halalkalibacter sp. nov. isolated from Lonar Lake, India.</title>
        <authorList>
            <person name="Joshi A."/>
            <person name="Thite S."/>
            <person name="Lodha T."/>
        </authorList>
    </citation>
    <scope>NUCLEOTIDE SEQUENCE</scope>
    <source>
        <strain evidence="2">MEB205</strain>
    </source>
</reference>
<protein>
    <submittedName>
        <fullName evidence="2">Uncharacterized protein</fullName>
    </submittedName>
</protein>
<evidence type="ECO:0000256" key="1">
    <source>
        <dbReference type="SAM" id="Phobius"/>
    </source>
</evidence>
<keyword evidence="1" id="KW-0812">Transmembrane</keyword>
<accession>A0A9X2CTH7</accession>
<keyword evidence="1" id="KW-1133">Transmembrane helix</keyword>
<sequence length="80" mass="9420">MYKRGPNKMILIIPAALLIALIFFFLIPSEPQKAKKVVDAFYTYEQEAQFSAAYDLFHSKMLERNSRGRYIENRWKFVGV</sequence>
<dbReference type="RefSeq" id="WP_250096851.1">
    <property type="nucleotide sequence ID" value="NZ_JAKRYL010000012.1"/>
</dbReference>
<proteinExistence type="predicted"/>
<dbReference type="EMBL" id="JAKRYL010000012">
    <property type="protein sequence ID" value="MCL7747958.1"/>
    <property type="molecule type" value="Genomic_DNA"/>
</dbReference>
<evidence type="ECO:0000313" key="3">
    <source>
        <dbReference type="Proteomes" id="UP001139150"/>
    </source>
</evidence>
<gene>
    <name evidence="2" type="ORF">MF646_12575</name>
</gene>
<feature type="transmembrane region" description="Helical" evidence="1">
    <location>
        <begin position="9"/>
        <end position="27"/>
    </location>
</feature>
<keyword evidence="1" id="KW-0472">Membrane</keyword>
<name>A0A9X2CTH7_9BACI</name>
<organism evidence="2 3">
    <name type="scientific">Halalkalibacter alkaliphilus</name>
    <dbReference type="NCBI Taxonomy" id="2917993"/>
    <lineage>
        <taxon>Bacteria</taxon>
        <taxon>Bacillati</taxon>
        <taxon>Bacillota</taxon>
        <taxon>Bacilli</taxon>
        <taxon>Bacillales</taxon>
        <taxon>Bacillaceae</taxon>
        <taxon>Halalkalibacter</taxon>
    </lineage>
</organism>
<keyword evidence="3" id="KW-1185">Reference proteome</keyword>
<evidence type="ECO:0000313" key="2">
    <source>
        <dbReference type="EMBL" id="MCL7747958.1"/>
    </source>
</evidence>